<dbReference type="AlphaFoldDB" id="A0AAJ0IGF6"/>
<name>A0AAJ0IGF6_9PEZI</name>
<evidence type="ECO:0000313" key="2">
    <source>
        <dbReference type="EMBL" id="KAK3499789.1"/>
    </source>
</evidence>
<reference evidence="2 3" key="1">
    <citation type="journal article" date="2023" name="Mol. Phylogenet. Evol.">
        <title>Genome-scale phylogeny and comparative genomics of the fungal order Sordariales.</title>
        <authorList>
            <person name="Hensen N."/>
            <person name="Bonometti L."/>
            <person name="Westerberg I."/>
            <person name="Brannstrom I.O."/>
            <person name="Guillou S."/>
            <person name="Cros-Aarteil S."/>
            <person name="Calhoun S."/>
            <person name="Haridas S."/>
            <person name="Kuo A."/>
            <person name="Mondo S."/>
            <person name="Pangilinan J."/>
            <person name="Riley R."/>
            <person name="LaButti K."/>
            <person name="Andreopoulos B."/>
            <person name="Lipzen A."/>
            <person name="Chen C."/>
            <person name="Yan M."/>
            <person name="Daum C."/>
            <person name="Ng V."/>
            <person name="Clum A."/>
            <person name="Steindorff A."/>
            <person name="Ohm R.A."/>
            <person name="Martin F."/>
            <person name="Silar P."/>
            <person name="Natvig D.O."/>
            <person name="Lalanne C."/>
            <person name="Gautier V."/>
            <person name="Ament-Velasquez S.L."/>
            <person name="Kruys A."/>
            <person name="Hutchinson M.I."/>
            <person name="Powell A.J."/>
            <person name="Barry K."/>
            <person name="Miller A.N."/>
            <person name="Grigoriev I.V."/>
            <person name="Debuchy R."/>
            <person name="Gladieux P."/>
            <person name="Hiltunen Thoren M."/>
            <person name="Johannesson H."/>
        </authorList>
    </citation>
    <scope>NUCLEOTIDE SEQUENCE [LARGE SCALE GENOMIC DNA]</scope>
    <source>
        <strain evidence="2 3">FGSC 10403</strain>
    </source>
</reference>
<dbReference type="RefSeq" id="XP_062697422.1">
    <property type="nucleotide sequence ID" value="XM_062834199.1"/>
</dbReference>
<organism evidence="2 3">
    <name type="scientific">Neurospora hispaniola</name>
    <dbReference type="NCBI Taxonomy" id="588809"/>
    <lineage>
        <taxon>Eukaryota</taxon>
        <taxon>Fungi</taxon>
        <taxon>Dikarya</taxon>
        <taxon>Ascomycota</taxon>
        <taxon>Pezizomycotina</taxon>
        <taxon>Sordariomycetes</taxon>
        <taxon>Sordariomycetidae</taxon>
        <taxon>Sordariales</taxon>
        <taxon>Sordariaceae</taxon>
        <taxon>Neurospora</taxon>
    </lineage>
</organism>
<accession>A0AAJ0IGF6</accession>
<evidence type="ECO:0000313" key="3">
    <source>
        <dbReference type="Proteomes" id="UP001285908"/>
    </source>
</evidence>
<evidence type="ECO:0000256" key="1">
    <source>
        <dbReference type="SAM" id="MobiDB-lite"/>
    </source>
</evidence>
<protein>
    <submittedName>
        <fullName evidence="2">Uncharacterized protein</fullName>
    </submittedName>
</protein>
<dbReference type="GeneID" id="87871821"/>
<proteinExistence type="predicted"/>
<comment type="caution">
    <text evidence="2">The sequence shown here is derived from an EMBL/GenBank/DDBJ whole genome shotgun (WGS) entry which is preliminary data.</text>
</comment>
<gene>
    <name evidence="2" type="ORF">B0T23DRAFT_25662</name>
</gene>
<feature type="compositionally biased region" description="Low complexity" evidence="1">
    <location>
        <begin position="96"/>
        <end position="107"/>
    </location>
</feature>
<dbReference type="EMBL" id="JAULSX010000001">
    <property type="protein sequence ID" value="KAK3499789.1"/>
    <property type="molecule type" value="Genomic_DNA"/>
</dbReference>
<keyword evidence="3" id="KW-1185">Reference proteome</keyword>
<dbReference type="Proteomes" id="UP001285908">
    <property type="component" value="Unassembled WGS sequence"/>
</dbReference>
<feature type="region of interest" description="Disordered" evidence="1">
    <location>
        <begin position="70"/>
        <end position="127"/>
    </location>
</feature>
<sequence length="190" mass="21734">MAASSYPSLFLPPLPLLLSHLLIFLEHRFFFFFSKPSVILPNSNHTQRKWHTSQKGVSLENNTVVVALTEGKKQSPTTRQDFRPPINRSNNLQPISTSSLLSRHSQSNTKLPLAVRSRDRARSRSPSLGSRLPHLLPGIYFEYEVDETSSAGSFVECWALWHQDSYSKWVKALWIGRDAWKQLDKFHGTC</sequence>